<reference evidence="2 3" key="2">
    <citation type="journal article" date="2018" name="Plant J.">
        <title>The Physcomitrella patens chromosome-scale assembly reveals moss genome structure and evolution.</title>
        <authorList>
            <person name="Lang D."/>
            <person name="Ullrich K.K."/>
            <person name="Murat F."/>
            <person name="Fuchs J."/>
            <person name="Jenkins J."/>
            <person name="Haas F.B."/>
            <person name="Piednoel M."/>
            <person name="Gundlach H."/>
            <person name="Van Bel M."/>
            <person name="Meyberg R."/>
            <person name="Vives C."/>
            <person name="Morata J."/>
            <person name="Symeonidi A."/>
            <person name="Hiss M."/>
            <person name="Muchero W."/>
            <person name="Kamisugi Y."/>
            <person name="Saleh O."/>
            <person name="Blanc G."/>
            <person name="Decker E.L."/>
            <person name="van Gessel N."/>
            <person name="Grimwood J."/>
            <person name="Hayes R.D."/>
            <person name="Graham S.W."/>
            <person name="Gunter L.E."/>
            <person name="McDaniel S.F."/>
            <person name="Hoernstein S.N.W."/>
            <person name="Larsson A."/>
            <person name="Li F.W."/>
            <person name="Perroud P.F."/>
            <person name="Phillips J."/>
            <person name="Ranjan P."/>
            <person name="Rokshar D.S."/>
            <person name="Rothfels C.J."/>
            <person name="Schneider L."/>
            <person name="Shu S."/>
            <person name="Stevenson D.W."/>
            <person name="Thummler F."/>
            <person name="Tillich M."/>
            <person name="Villarreal Aguilar J.C."/>
            <person name="Widiez T."/>
            <person name="Wong G.K."/>
            <person name="Wymore A."/>
            <person name="Zhang Y."/>
            <person name="Zimmer A.D."/>
            <person name="Quatrano R.S."/>
            <person name="Mayer K.F.X."/>
            <person name="Goodstein D."/>
            <person name="Casacuberta J.M."/>
            <person name="Vandepoele K."/>
            <person name="Reski R."/>
            <person name="Cuming A.C."/>
            <person name="Tuskan G.A."/>
            <person name="Maumus F."/>
            <person name="Salse J."/>
            <person name="Schmutz J."/>
            <person name="Rensing S.A."/>
        </authorList>
    </citation>
    <scope>NUCLEOTIDE SEQUENCE [LARGE SCALE GENOMIC DNA]</scope>
    <source>
        <strain evidence="2 3">cv. Gransden 2004</strain>
    </source>
</reference>
<feature type="compositionally biased region" description="Polar residues" evidence="1">
    <location>
        <begin position="271"/>
        <end position="289"/>
    </location>
</feature>
<feature type="compositionally biased region" description="Acidic residues" evidence="1">
    <location>
        <begin position="141"/>
        <end position="156"/>
    </location>
</feature>
<dbReference type="EnsemblPlants" id="Pp3c13_20230V3.7">
    <property type="protein sequence ID" value="Pp3c13_20230V3.7"/>
    <property type="gene ID" value="Pp3c13_20230"/>
</dbReference>
<reference evidence="2 3" key="1">
    <citation type="journal article" date="2008" name="Science">
        <title>The Physcomitrella genome reveals evolutionary insights into the conquest of land by plants.</title>
        <authorList>
            <person name="Rensing S."/>
            <person name="Lang D."/>
            <person name="Zimmer A."/>
            <person name="Terry A."/>
            <person name="Salamov A."/>
            <person name="Shapiro H."/>
            <person name="Nishiyama T."/>
            <person name="Perroud P.-F."/>
            <person name="Lindquist E."/>
            <person name="Kamisugi Y."/>
            <person name="Tanahashi T."/>
            <person name="Sakakibara K."/>
            <person name="Fujita T."/>
            <person name="Oishi K."/>
            <person name="Shin-I T."/>
            <person name="Kuroki Y."/>
            <person name="Toyoda A."/>
            <person name="Suzuki Y."/>
            <person name="Hashimoto A."/>
            <person name="Yamaguchi K."/>
            <person name="Sugano A."/>
            <person name="Kohara Y."/>
            <person name="Fujiyama A."/>
            <person name="Anterola A."/>
            <person name="Aoki S."/>
            <person name="Ashton N."/>
            <person name="Barbazuk W.B."/>
            <person name="Barker E."/>
            <person name="Bennetzen J."/>
            <person name="Bezanilla M."/>
            <person name="Blankenship R."/>
            <person name="Cho S.H."/>
            <person name="Dutcher S."/>
            <person name="Estelle M."/>
            <person name="Fawcett J.A."/>
            <person name="Gundlach H."/>
            <person name="Hanada K."/>
            <person name="Heyl A."/>
            <person name="Hicks K.A."/>
            <person name="Hugh J."/>
            <person name="Lohr M."/>
            <person name="Mayer K."/>
            <person name="Melkozernov A."/>
            <person name="Murata T."/>
            <person name="Nelson D."/>
            <person name="Pils B."/>
            <person name="Prigge M."/>
            <person name="Reiss B."/>
            <person name="Renner T."/>
            <person name="Rombauts S."/>
            <person name="Rushton P."/>
            <person name="Sanderfoot A."/>
            <person name="Schween G."/>
            <person name="Shiu S.-H."/>
            <person name="Stueber K."/>
            <person name="Theodoulou F.L."/>
            <person name="Tu H."/>
            <person name="Van de Peer Y."/>
            <person name="Verrier P.J."/>
            <person name="Waters E."/>
            <person name="Wood A."/>
            <person name="Yang L."/>
            <person name="Cove D."/>
            <person name="Cuming A."/>
            <person name="Hasebe M."/>
            <person name="Lucas S."/>
            <person name="Mishler D.B."/>
            <person name="Reski R."/>
            <person name="Grigoriev I."/>
            <person name="Quatrano R.S."/>
            <person name="Boore J.L."/>
        </authorList>
    </citation>
    <scope>NUCLEOTIDE SEQUENCE [LARGE SCALE GENOMIC DNA]</scope>
    <source>
        <strain evidence="2 3">cv. Gransden 2004</strain>
    </source>
</reference>
<evidence type="ECO:0008006" key="4">
    <source>
        <dbReference type="Google" id="ProtNLM"/>
    </source>
</evidence>
<organism evidence="2 3">
    <name type="scientific">Physcomitrium patens</name>
    <name type="common">Spreading-leaved earth moss</name>
    <name type="synonym">Physcomitrella patens</name>
    <dbReference type="NCBI Taxonomy" id="3218"/>
    <lineage>
        <taxon>Eukaryota</taxon>
        <taxon>Viridiplantae</taxon>
        <taxon>Streptophyta</taxon>
        <taxon>Embryophyta</taxon>
        <taxon>Bryophyta</taxon>
        <taxon>Bryophytina</taxon>
        <taxon>Bryopsida</taxon>
        <taxon>Funariidae</taxon>
        <taxon>Funariales</taxon>
        <taxon>Funariaceae</taxon>
        <taxon>Physcomitrium</taxon>
    </lineage>
</organism>
<evidence type="ECO:0000313" key="2">
    <source>
        <dbReference type="EnsemblPlants" id="Pp3c13_20230V3.6"/>
    </source>
</evidence>
<dbReference type="Gramene" id="Pp3c13_20230V3.7">
    <property type="protein sequence ID" value="Pp3c13_20230V3.7"/>
    <property type="gene ID" value="Pp3c13_20230"/>
</dbReference>
<dbReference type="EnsemblPlants" id="Pp3c13_20230V3.6">
    <property type="protein sequence ID" value="Pp3c13_20230V3.6"/>
    <property type="gene ID" value="Pp3c13_20230"/>
</dbReference>
<dbReference type="Proteomes" id="UP000006727">
    <property type="component" value="Chromosome 13"/>
</dbReference>
<feature type="compositionally biased region" description="Low complexity" evidence="1">
    <location>
        <begin position="204"/>
        <end position="224"/>
    </location>
</feature>
<feature type="region of interest" description="Disordered" evidence="1">
    <location>
        <begin position="66"/>
        <end position="406"/>
    </location>
</feature>
<gene>
    <name evidence="2" type="primary">LOC112290844</name>
</gene>
<feature type="compositionally biased region" description="Acidic residues" evidence="1">
    <location>
        <begin position="78"/>
        <end position="88"/>
    </location>
</feature>
<evidence type="ECO:0000256" key="1">
    <source>
        <dbReference type="SAM" id="MobiDB-lite"/>
    </source>
</evidence>
<sequence length="406" mass="42661">MFVVTAVAVGEELDDRLPHHEYYEYFGPDYSLHVAPSNMANQNSKKDIDNLRMKLLENLSKLQHVPSVPFSERPPDTELPENEDEDLELRDKGRTWDGELSDSDSEDHDLRRRNQGVFASETAFPRRPPPLGSTRGKSEEEIGEAMSSDDEIDMEDEARKGPEDTKDAAEEHVEMDVDPAVEAGPEDETPSNIEMGGAPQAEQADTSAGAAPAVAVAPPTTTTNVDRESSVSTAAPFLLHPSPSSTTAAVKPAASSSGRVTERSTVAPAATNFNQSNSFGGAPSFTQRSYVPPQPSAGSNMPWRQSQPGNHAKTSNQSNNSHSLPQAGVPLGIRAGPPSQAGGGASVPGSGSGILSRSSGNPVLPPGRPGAPGPGSYSARPAGPTNRFASTINPGANLGEPAQTDS</sequence>
<reference evidence="2" key="3">
    <citation type="submission" date="2020-12" db="UniProtKB">
        <authorList>
            <consortium name="EnsemblPlants"/>
        </authorList>
    </citation>
    <scope>IDENTIFICATION</scope>
</reference>
<keyword evidence="3" id="KW-1185">Reference proteome</keyword>
<dbReference type="Gramene" id="Pp3c13_20230V3.6">
    <property type="protein sequence ID" value="Pp3c13_20230V3.6"/>
    <property type="gene ID" value="Pp3c13_20230"/>
</dbReference>
<protein>
    <recommendedName>
        <fullName evidence="4">Histone deacetylase</fullName>
    </recommendedName>
</protein>
<feature type="compositionally biased region" description="Polar residues" evidence="1">
    <location>
        <begin position="296"/>
        <end position="324"/>
    </location>
</feature>
<accession>A0A7I4AJQ7</accession>
<evidence type="ECO:0000313" key="3">
    <source>
        <dbReference type="Proteomes" id="UP000006727"/>
    </source>
</evidence>
<feature type="compositionally biased region" description="Polar residues" evidence="1">
    <location>
        <begin position="242"/>
        <end position="259"/>
    </location>
</feature>
<proteinExistence type="predicted"/>
<dbReference type="EMBL" id="ABEU02000013">
    <property type="status" value="NOT_ANNOTATED_CDS"/>
    <property type="molecule type" value="Genomic_DNA"/>
</dbReference>
<dbReference type="AlphaFoldDB" id="A0A7I4AJQ7"/>
<name>A0A7I4AJQ7_PHYPA</name>
<feature type="compositionally biased region" description="Basic and acidic residues" evidence="1">
    <location>
        <begin position="157"/>
        <end position="175"/>
    </location>
</feature>
<dbReference type="InterPro" id="IPR037138">
    <property type="entry name" value="His_deacetylse_dom_sf"/>
</dbReference>
<feature type="compositionally biased region" description="Acidic residues" evidence="1">
    <location>
        <begin position="176"/>
        <end position="189"/>
    </location>
</feature>
<feature type="compositionally biased region" description="Gly residues" evidence="1">
    <location>
        <begin position="341"/>
        <end position="352"/>
    </location>
</feature>
<feature type="compositionally biased region" description="Pro residues" evidence="1">
    <location>
        <begin position="363"/>
        <end position="372"/>
    </location>
</feature>
<feature type="compositionally biased region" description="Low complexity" evidence="1">
    <location>
        <begin position="374"/>
        <end position="384"/>
    </location>
</feature>
<dbReference type="Gene3D" id="3.40.800.20">
    <property type="entry name" value="Histone deacetylase domain"/>
    <property type="match status" value="1"/>
</dbReference>